<evidence type="ECO:0000256" key="1">
    <source>
        <dbReference type="SAM" id="MobiDB-lite"/>
    </source>
</evidence>
<proteinExistence type="predicted"/>
<accession>A0A8K0SPN0</accession>
<dbReference type="InterPro" id="IPR035940">
    <property type="entry name" value="CAP_sf"/>
</dbReference>
<organism evidence="4 5">
    <name type="scientific">Stachybotrys elegans</name>
    <dbReference type="NCBI Taxonomy" id="80388"/>
    <lineage>
        <taxon>Eukaryota</taxon>
        <taxon>Fungi</taxon>
        <taxon>Dikarya</taxon>
        <taxon>Ascomycota</taxon>
        <taxon>Pezizomycotina</taxon>
        <taxon>Sordariomycetes</taxon>
        <taxon>Hypocreomycetidae</taxon>
        <taxon>Hypocreales</taxon>
        <taxon>Stachybotryaceae</taxon>
        <taxon>Stachybotrys</taxon>
    </lineage>
</organism>
<evidence type="ECO:0000313" key="5">
    <source>
        <dbReference type="Proteomes" id="UP000813444"/>
    </source>
</evidence>
<dbReference type="AlphaFoldDB" id="A0A8K0SPN0"/>
<reference evidence="4" key="1">
    <citation type="journal article" date="2021" name="Nat. Commun.">
        <title>Genetic determinants of endophytism in the Arabidopsis root mycobiome.</title>
        <authorList>
            <person name="Mesny F."/>
            <person name="Miyauchi S."/>
            <person name="Thiergart T."/>
            <person name="Pickel B."/>
            <person name="Atanasova L."/>
            <person name="Karlsson M."/>
            <person name="Huettel B."/>
            <person name="Barry K.W."/>
            <person name="Haridas S."/>
            <person name="Chen C."/>
            <person name="Bauer D."/>
            <person name="Andreopoulos W."/>
            <person name="Pangilinan J."/>
            <person name="LaButti K."/>
            <person name="Riley R."/>
            <person name="Lipzen A."/>
            <person name="Clum A."/>
            <person name="Drula E."/>
            <person name="Henrissat B."/>
            <person name="Kohler A."/>
            <person name="Grigoriev I.V."/>
            <person name="Martin F.M."/>
            <person name="Hacquard S."/>
        </authorList>
    </citation>
    <scope>NUCLEOTIDE SEQUENCE</scope>
    <source>
        <strain evidence="4">MPI-CAGE-CH-0235</strain>
    </source>
</reference>
<dbReference type="OrthoDB" id="337038at2759"/>
<dbReference type="CDD" id="cd05380">
    <property type="entry name" value="CAP_euk"/>
    <property type="match status" value="1"/>
</dbReference>
<dbReference type="Pfam" id="PF00188">
    <property type="entry name" value="CAP"/>
    <property type="match status" value="1"/>
</dbReference>
<evidence type="ECO:0000256" key="2">
    <source>
        <dbReference type="SAM" id="SignalP"/>
    </source>
</evidence>
<gene>
    <name evidence="4" type="ORF">B0I35DRAFT_479487</name>
</gene>
<evidence type="ECO:0000259" key="3">
    <source>
        <dbReference type="SMART" id="SM00198"/>
    </source>
</evidence>
<dbReference type="PROSITE" id="PS01009">
    <property type="entry name" value="CRISP_1"/>
    <property type="match status" value="1"/>
</dbReference>
<name>A0A8K0SPN0_9HYPO</name>
<feature type="compositionally biased region" description="Pro residues" evidence="1">
    <location>
        <begin position="99"/>
        <end position="115"/>
    </location>
</feature>
<dbReference type="SMART" id="SM00198">
    <property type="entry name" value="SCP"/>
    <property type="match status" value="1"/>
</dbReference>
<dbReference type="GO" id="GO:0005576">
    <property type="term" value="C:extracellular region"/>
    <property type="evidence" value="ECO:0007669"/>
    <property type="project" value="InterPro"/>
</dbReference>
<keyword evidence="2" id="KW-0732">Signal</keyword>
<feature type="region of interest" description="Disordered" evidence="1">
    <location>
        <begin position="99"/>
        <end position="139"/>
    </location>
</feature>
<dbReference type="InterPro" id="IPR018244">
    <property type="entry name" value="Allrgn_V5/Tpx1_CS"/>
</dbReference>
<dbReference type="Proteomes" id="UP000813444">
    <property type="component" value="Unassembled WGS sequence"/>
</dbReference>
<dbReference type="PRINTS" id="PR00837">
    <property type="entry name" value="V5TPXLIKE"/>
</dbReference>
<feature type="region of interest" description="Disordered" evidence="1">
    <location>
        <begin position="56"/>
        <end position="86"/>
    </location>
</feature>
<dbReference type="Gene3D" id="3.40.33.10">
    <property type="entry name" value="CAP"/>
    <property type="match status" value="1"/>
</dbReference>
<dbReference type="EMBL" id="JAGPNK010000008">
    <property type="protein sequence ID" value="KAH7316655.1"/>
    <property type="molecule type" value="Genomic_DNA"/>
</dbReference>
<dbReference type="InterPro" id="IPR014044">
    <property type="entry name" value="CAP_dom"/>
</dbReference>
<comment type="caution">
    <text evidence="4">The sequence shown here is derived from an EMBL/GenBank/DDBJ whole genome shotgun (WGS) entry which is preliminary data.</text>
</comment>
<keyword evidence="5" id="KW-1185">Reference proteome</keyword>
<dbReference type="PANTHER" id="PTHR10334">
    <property type="entry name" value="CYSTEINE-RICH SECRETORY PROTEIN-RELATED"/>
    <property type="match status" value="1"/>
</dbReference>
<feature type="domain" description="SCP" evidence="3">
    <location>
        <begin position="139"/>
        <end position="290"/>
    </location>
</feature>
<sequence length="307" mass="32332">MKASLFLASTGALLAMAGPLQKRVMETEVVVEVVTVTVTAGSQPTVPVFVDSPAIKENPVQAPPTSRRARPQRPRPSYAAPAPAPEPSVIIVTTRIQPAPAPQPTVEPQPEPVQPKPSSSAAPAPSPAPPAENKPDTSSYEGMMVEQHNIHRRNHSAPDLVWDSTLAQYAANTANGCVFAHDMNQGGGGYGQNLASWGSSGDIGSLKDKTAAGGVTNQWYNSEVENWQFYGAANPPASSDLHLWGHFTQVVWKGSQKVGCATVQCPAGTVLGLNSWYTVCNYEPAGNFGGQYGDNVLRPQGAAIATV</sequence>
<dbReference type="InterPro" id="IPR001283">
    <property type="entry name" value="CRISP-related"/>
</dbReference>
<evidence type="ECO:0000313" key="4">
    <source>
        <dbReference type="EMBL" id="KAH7316655.1"/>
    </source>
</evidence>
<feature type="chain" id="PRO_5035459199" evidence="2">
    <location>
        <begin position="18"/>
        <end position="307"/>
    </location>
</feature>
<protein>
    <submittedName>
        <fullName evidence="4">CAP domain-containing protein</fullName>
    </submittedName>
</protein>
<feature type="signal peptide" evidence="2">
    <location>
        <begin position="1"/>
        <end position="17"/>
    </location>
</feature>
<dbReference type="SUPFAM" id="SSF55797">
    <property type="entry name" value="PR-1-like"/>
    <property type="match status" value="1"/>
</dbReference>